<gene>
    <name evidence="2" type="ORF">HCK00_24870</name>
</gene>
<feature type="domain" description="M23ase beta-sheet core" evidence="1">
    <location>
        <begin position="98"/>
        <end position="189"/>
    </location>
</feature>
<evidence type="ECO:0000259" key="1">
    <source>
        <dbReference type="Pfam" id="PF01551"/>
    </source>
</evidence>
<dbReference type="SUPFAM" id="SSF51261">
    <property type="entry name" value="Duplicated hybrid motif"/>
    <property type="match status" value="1"/>
</dbReference>
<name>A0ABX1C4X7_9ACTN</name>
<dbReference type="Pfam" id="PF01551">
    <property type="entry name" value="Peptidase_M23"/>
    <property type="match status" value="1"/>
</dbReference>
<dbReference type="PANTHER" id="PTHR21666:SF270">
    <property type="entry name" value="MUREIN HYDROLASE ACTIVATOR ENVC"/>
    <property type="match status" value="1"/>
</dbReference>
<comment type="caution">
    <text evidence="2">The sequence shown here is derived from an EMBL/GenBank/DDBJ whole genome shotgun (WGS) entry which is preliminary data.</text>
</comment>
<dbReference type="EMBL" id="JAATEN010000028">
    <property type="protein sequence ID" value="NJQ03658.1"/>
    <property type="molecule type" value="Genomic_DNA"/>
</dbReference>
<proteinExistence type="predicted"/>
<accession>A0ABX1C4X7</accession>
<reference evidence="2 3" key="1">
    <citation type="submission" date="2020-03" db="EMBL/GenBank/DDBJ databases">
        <title>WGS of actinomycetes isolated from Thailand.</title>
        <authorList>
            <person name="Thawai C."/>
        </authorList>
    </citation>
    <scope>NUCLEOTIDE SEQUENCE [LARGE SCALE GENOMIC DNA]</scope>
    <source>
        <strain evidence="2 3">PLAI 1-29</strain>
    </source>
</reference>
<sequence length="206" mass="20324">MAAGAGATAALGTGVALGTQGGADIAPQTTATQVAESTTGVSALKAQAGAQQKAAGATATAQKAAAKPAATPASWVKPVDSYTKGPGFGLGGDRWSHKHSGQDFAAPTGTSVKSAHGGTVVQAGWGGSYGNNIVVKHGDGVFTQYGHLSKITVPAGTQVKTGQEIGKVGSTGNSTGPHLHFETRTTPNYGSGVNPVAFMAQRGVQL</sequence>
<dbReference type="CDD" id="cd12797">
    <property type="entry name" value="M23_peptidase"/>
    <property type="match status" value="1"/>
</dbReference>
<dbReference type="InterPro" id="IPR011055">
    <property type="entry name" value="Dup_hybrid_motif"/>
</dbReference>
<organism evidence="2 3">
    <name type="scientific">Streptomyces zingiberis</name>
    <dbReference type="NCBI Taxonomy" id="2053010"/>
    <lineage>
        <taxon>Bacteria</taxon>
        <taxon>Bacillati</taxon>
        <taxon>Actinomycetota</taxon>
        <taxon>Actinomycetes</taxon>
        <taxon>Kitasatosporales</taxon>
        <taxon>Streptomycetaceae</taxon>
        <taxon>Streptomyces</taxon>
    </lineage>
</organism>
<dbReference type="Gene3D" id="2.70.70.10">
    <property type="entry name" value="Glucose Permease (Domain IIA)"/>
    <property type="match status" value="1"/>
</dbReference>
<evidence type="ECO:0000313" key="3">
    <source>
        <dbReference type="Proteomes" id="UP000695264"/>
    </source>
</evidence>
<dbReference type="InterPro" id="IPR050570">
    <property type="entry name" value="Cell_wall_metabolism_enzyme"/>
</dbReference>
<keyword evidence="3" id="KW-1185">Reference proteome</keyword>
<protein>
    <submittedName>
        <fullName evidence="2">M23 family metallopeptidase</fullName>
    </submittedName>
</protein>
<evidence type="ECO:0000313" key="2">
    <source>
        <dbReference type="EMBL" id="NJQ03658.1"/>
    </source>
</evidence>
<dbReference type="InterPro" id="IPR016047">
    <property type="entry name" value="M23ase_b-sheet_dom"/>
</dbReference>
<dbReference type="Proteomes" id="UP000695264">
    <property type="component" value="Unassembled WGS sequence"/>
</dbReference>
<dbReference type="PANTHER" id="PTHR21666">
    <property type="entry name" value="PEPTIDASE-RELATED"/>
    <property type="match status" value="1"/>
</dbReference>